<dbReference type="InterPro" id="IPR016024">
    <property type="entry name" value="ARM-type_fold"/>
</dbReference>
<organism evidence="1 2">
    <name type="scientific">Novipirellula caenicola</name>
    <dbReference type="NCBI Taxonomy" id="1536901"/>
    <lineage>
        <taxon>Bacteria</taxon>
        <taxon>Pseudomonadati</taxon>
        <taxon>Planctomycetota</taxon>
        <taxon>Planctomycetia</taxon>
        <taxon>Pirellulales</taxon>
        <taxon>Pirellulaceae</taxon>
        <taxon>Novipirellula</taxon>
    </lineage>
</organism>
<dbReference type="Proteomes" id="UP001416858">
    <property type="component" value="Unassembled WGS sequence"/>
</dbReference>
<protein>
    <recommendedName>
        <fullName evidence="3">HEAT repeat protein</fullName>
    </recommendedName>
</protein>
<name>A0ABP9W3F2_9BACT</name>
<dbReference type="InterPro" id="IPR011989">
    <property type="entry name" value="ARM-like"/>
</dbReference>
<gene>
    <name evidence="1" type="ORF">Rcae01_06553</name>
</gene>
<evidence type="ECO:0000313" key="1">
    <source>
        <dbReference type="EMBL" id="GAA5511040.1"/>
    </source>
</evidence>
<reference evidence="1 2" key="1">
    <citation type="submission" date="2024-02" db="EMBL/GenBank/DDBJ databases">
        <title>Rhodopirellula caenicola NBRC 110016.</title>
        <authorList>
            <person name="Ichikawa N."/>
            <person name="Katano-Makiyama Y."/>
            <person name="Hidaka K."/>
        </authorList>
    </citation>
    <scope>NUCLEOTIDE SEQUENCE [LARGE SCALE GENOMIC DNA]</scope>
    <source>
        <strain evidence="1 2">NBRC 110016</strain>
    </source>
</reference>
<dbReference type="Gene3D" id="1.25.10.10">
    <property type="entry name" value="Leucine-rich Repeat Variant"/>
    <property type="match status" value="1"/>
</dbReference>
<dbReference type="SUPFAM" id="SSF48371">
    <property type="entry name" value="ARM repeat"/>
    <property type="match status" value="1"/>
</dbReference>
<comment type="caution">
    <text evidence="1">The sequence shown here is derived from an EMBL/GenBank/DDBJ whole genome shotgun (WGS) entry which is preliminary data.</text>
</comment>
<dbReference type="RefSeq" id="WP_345689422.1">
    <property type="nucleotide sequence ID" value="NZ_BAABRO010000033.1"/>
</dbReference>
<proteinExistence type="predicted"/>
<sequence length="463" mass="51345">MFFKPKANLSDAEKSRFELCLQQIAECIGFERFTLPVLSPKTLFEVYETERNPQHVIQFLGKHLDHDVNGIQVRVALPQAQSAGGGCCGGGSCSGPSELAGRYEPSSRSIMLDMPIDSDPAMGLATLVNGVVSDLLWQNDYAGAHLPEQVELAVVGTGLGMLRNRIGLVAKQPTCWDSTQWELIPRPFLDCQALAYTNAIAAWARDDATPEWANDLPGDVKSPLGKSLKFLLKTNDSFFQPRAKRSLLTQSQSEWWKLAASASASSQVIAIRHLQSDGKLNDQQESLLLEKLRCSNRAIMLNALAATERMVTKHEAVASERIASESIFGELRVLTDHRDDEVRAKAMCVLARLGKLDEPTVETAAMMLEDHQKHLVFAGVYALSTLDTVPERVVPSLDRCFVRVLRACDYEFIDLIVAAYRRWLDDPQSHFEALLQDSPEHLPIALETLEKAPEPLVQIRRGA</sequence>
<evidence type="ECO:0008006" key="3">
    <source>
        <dbReference type="Google" id="ProtNLM"/>
    </source>
</evidence>
<evidence type="ECO:0000313" key="2">
    <source>
        <dbReference type="Proteomes" id="UP001416858"/>
    </source>
</evidence>
<accession>A0ABP9W3F2</accession>
<dbReference type="EMBL" id="BAABRO010000033">
    <property type="protein sequence ID" value="GAA5511040.1"/>
    <property type="molecule type" value="Genomic_DNA"/>
</dbReference>
<keyword evidence="2" id="KW-1185">Reference proteome</keyword>